<dbReference type="Pfam" id="PF02782">
    <property type="entry name" value="FGGY_C"/>
    <property type="match status" value="1"/>
</dbReference>
<dbReference type="CDD" id="cd07771">
    <property type="entry name" value="ASKHA_NBD_FGGY_RhaB-like"/>
    <property type="match status" value="1"/>
</dbReference>
<dbReference type="GO" id="GO:0005524">
    <property type="term" value="F:ATP binding"/>
    <property type="evidence" value="ECO:0007669"/>
    <property type="project" value="UniProtKB-KW"/>
</dbReference>
<feature type="domain" description="Carbohydrate kinase FGGY C-terminal" evidence="9">
    <location>
        <begin position="258"/>
        <end position="448"/>
    </location>
</feature>
<comment type="caution">
    <text evidence="10">The sequence shown here is derived from an EMBL/GenBank/DDBJ whole genome shotgun (WGS) entry which is preliminary data.</text>
</comment>
<dbReference type="SUPFAM" id="SSF53067">
    <property type="entry name" value="Actin-like ATPase domain"/>
    <property type="match status" value="2"/>
</dbReference>
<keyword evidence="5" id="KW-0418">Kinase</keyword>
<dbReference type="OrthoDB" id="9761504at2"/>
<comment type="similarity">
    <text evidence="1">Belongs to the FGGY kinase family.</text>
</comment>
<evidence type="ECO:0000256" key="1">
    <source>
        <dbReference type="ARBA" id="ARBA00009156"/>
    </source>
</evidence>
<dbReference type="InterPro" id="IPR050406">
    <property type="entry name" value="FGGY_Carb_Kinase"/>
</dbReference>
<keyword evidence="7" id="KW-0684">Rhamnose metabolism</keyword>
<protein>
    <recommendedName>
        <fullName evidence="12">Carbohydrate kinase</fullName>
    </recommendedName>
</protein>
<keyword evidence="4" id="KW-0547">Nucleotide-binding</keyword>
<organism evidence="10 11">
    <name type="scientific">Modestobacter caceresii</name>
    <dbReference type="NCBI Taxonomy" id="1522368"/>
    <lineage>
        <taxon>Bacteria</taxon>
        <taxon>Bacillati</taxon>
        <taxon>Actinomycetota</taxon>
        <taxon>Actinomycetes</taxon>
        <taxon>Geodermatophilales</taxon>
        <taxon>Geodermatophilaceae</taxon>
        <taxon>Modestobacter</taxon>
    </lineage>
</organism>
<evidence type="ECO:0000256" key="5">
    <source>
        <dbReference type="ARBA" id="ARBA00022777"/>
    </source>
</evidence>
<dbReference type="InterPro" id="IPR018485">
    <property type="entry name" value="FGGY_C"/>
</dbReference>
<dbReference type="RefSeq" id="WP_036335292.1">
    <property type="nucleotide sequence ID" value="NZ_JPMX01000030.1"/>
</dbReference>
<accession>A0A098Y993</accession>
<evidence type="ECO:0000256" key="6">
    <source>
        <dbReference type="ARBA" id="ARBA00022840"/>
    </source>
</evidence>
<evidence type="ECO:0000256" key="2">
    <source>
        <dbReference type="ARBA" id="ARBA00022629"/>
    </source>
</evidence>
<dbReference type="PANTHER" id="PTHR43095">
    <property type="entry name" value="SUGAR KINASE"/>
    <property type="match status" value="1"/>
</dbReference>
<evidence type="ECO:0000313" key="10">
    <source>
        <dbReference type="EMBL" id="KGH47027.1"/>
    </source>
</evidence>
<evidence type="ECO:0000259" key="9">
    <source>
        <dbReference type="Pfam" id="PF02782"/>
    </source>
</evidence>
<dbReference type="GO" id="GO:0008993">
    <property type="term" value="F:rhamnulokinase activity"/>
    <property type="evidence" value="ECO:0007669"/>
    <property type="project" value="InterPro"/>
</dbReference>
<evidence type="ECO:0000256" key="7">
    <source>
        <dbReference type="ARBA" id="ARBA00023308"/>
    </source>
</evidence>
<dbReference type="GO" id="GO:0042732">
    <property type="term" value="P:D-xylose metabolic process"/>
    <property type="evidence" value="ECO:0007669"/>
    <property type="project" value="UniProtKB-KW"/>
</dbReference>
<dbReference type="PANTHER" id="PTHR43095:SF5">
    <property type="entry name" value="XYLULOSE KINASE"/>
    <property type="match status" value="1"/>
</dbReference>
<evidence type="ECO:0000313" key="11">
    <source>
        <dbReference type="Proteomes" id="UP000029713"/>
    </source>
</evidence>
<dbReference type="Pfam" id="PF00370">
    <property type="entry name" value="FGGY_N"/>
    <property type="match status" value="1"/>
</dbReference>
<keyword evidence="2" id="KW-0859">Xylose metabolism</keyword>
<keyword evidence="11" id="KW-1185">Reference proteome</keyword>
<evidence type="ECO:0008006" key="12">
    <source>
        <dbReference type="Google" id="ProtNLM"/>
    </source>
</evidence>
<proteinExistence type="inferred from homology"/>
<evidence type="ECO:0000256" key="4">
    <source>
        <dbReference type="ARBA" id="ARBA00022741"/>
    </source>
</evidence>
<name>A0A098Y993_9ACTN</name>
<dbReference type="AlphaFoldDB" id="A0A098Y993"/>
<keyword evidence="3" id="KW-0808">Transferase</keyword>
<dbReference type="STRING" id="1522368.IN07_09105"/>
<feature type="domain" description="Carbohydrate kinase FGGY N-terminal" evidence="8">
    <location>
        <begin position="12"/>
        <end position="248"/>
    </location>
</feature>
<dbReference type="GO" id="GO:0019301">
    <property type="term" value="P:rhamnose catabolic process"/>
    <property type="evidence" value="ECO:0007669"/>
    <property type="project" value="InterPro"/>
</dbReference>
<dbReference type="EMBL" id="JPMX01000030">
    <property type="protein sequence ID" value="KGH47027.1"/>
    <property type="molecule type" value="Genomic_DNA"/>
</dbReference>
<dbReference type="InterPro" id="IPR018484">
    <property type="entry name" value="FGGY_N"/>
</dbReference>
<keyword evidence="6" id="KW-0067">ATP-binding</keyword>
<evidence type="ECO:0000259" key="8">
    <source>
        <dbReference type="Pfam" id="PF00370"/>
    </source>
</evidence>
<sequence>MSPRPAARTVAAVDLGAESGRVVAATFDGHRLDLDVVGRFPNGARPVDGVLRWEFERLWGHVEEQLGTLGRDRSVASVGVDTWGVDYGLLRADGSLLDEPTCYRDPRQVRAMAEAISLVGREALYAATGCQTMEINGVFALLDDAHHTDRLADAATLLMVPDLFHHRLSGLRATEHTAASTSGMYDTASGTWATGLLDALQVPTHLLPEVVAPGTDVGPVVGALGEGPLAGTRVVVPTGHDTAAAVVGTPFGGPGGLFISSGTWSLMGVERDEALATPATAAANLTNEGGYAGTVRLLRNVMGLWILQECRRQWAREGTDLSYTDLVELATAEPPLRSVVNPNATDFLAPGDMPSRLRAYCARHGDPVPETVGAVVRCVIDSLALTYRATAEDLAAVTGEPATSISVTGGGSQNALLAQATADATGLPVHCGPVEATALGNAGVQLIALGELADLADLRRVVAASGRLRTHQPRASPAWDAAAARLRQLMTADDQARGLRDG</sequence>
<keyword evidence="2" id="KW-0119">Carbohydrate metabolism</keyword>
<evidence type="ECO:0000256" key="3">
    <source>
        <dbReference type="ARBA" id="ARBA00022679"/>
    </source>
</evidence>
<gene>
    <name evidence="10" type="ORF">IN07_09105</name>
</gene>
<dbReference type="InterPro" id="IPR013449">
    <property type="entry name" value="Rhamnulokinase"/>
</dbReference>
<dbReference type="InterPro" id="IPR043129">
    <property type="entry name" value="ATPase_NBD"/>
</dbReference>
<dbReference type="Gene3D" id="3.30.420.40">
    <property type="match status" value="2"/>
</dbReference>
<reference evidence="10 11" key="1">
    <citation type="submission" date="2014-07" db="EMBL/GenBank/DDBJ databases">
        <title>Biosystematic studies on Modestobacter strains isolated from extreme hyper-arid desert soil and from historic building.</title>
        <authorList>
            <person name="Bukarasam K."/>
            <person name="Bull A."/>
            <person name="Girard G."/>
            <person name="van Wezel G."/>
            <person name="Goodfellow M."/>
        </authorList>
    </citation>
    <scope>NUCLEOTIDE SEQUENCE [LARGE SCALE GENOMIC DNA]</scope>
    <source>
        <strain evidence="10 11">KNN45-2b</strain>
    </source>
</reference>
<dbReference type="Proteomes" id="UP000029713">
    <property type="component" value="Unassembled WGS sequence"/>
</dbReference>